<name>A0AAV4XZD3_CAEEX</name>
<sequence>MAGCITLIPLSIRKGERTRNSFRGILRRYALPLEVQEKKQIQHFLSISWDGYAKRIISTLKPDSNLEPPSEVQNCTSAEETETSFKVFCNASLDDSNGLEEHFYVEVRDSETGELLQNYSLNFPEVAVRGLDPGIWYRVSVYVTNEAGRSKPYIIEIRTIPKPETTNVPGTAWIIEVSSLIFIVSAVVGGLLLVLVMLLLCSQISLGKEEKVKRYFSNMLSGPRNLTVLQFSIRIRDICDKEKNKGRNAH</sequence>
<proteinExistence type="predicted"/>
<accession>A0AAV4XZD3</accession>
<evidence type="ECO:0000313" key="3">
    <source>
        <dbReference type="EMBL" id="GIZ00526.1"/>
    </source>
</evidence>
<dbReference type="PANTHER" id="PTHR23278:SF19">
    <property type="entry name" value="OBSCURIN"/>
    <property type="match status" value="1"/>
</dbReference>
<organism evidence="3 4">
    <name type="scientific">Caerostris extrusa</name>
    <name type="common">Bark spider</name>
    <name type="synonym">Caerostris bankana</name>
    <dbReference type="NCBI Taxonomy" id="172846"/>
    <lineage>
        <taxon>Eukaryota</taxon>
        <taxon>Metazoa</taxon>
        <taxon>Ecdysozoa</taxon>
        <taxon>Arthropoda</taxon>
        <taxon>Chelicerata</taxon>
        <taxon>Arachnida</taxon>
        <taxon>Araneae</taxon>
        <taxon>Araneomorphae</taxon>
        <taxon>Entelegynae</taxon>
        <taxon>Araneoidea</taxon>
        <taxon>Araneidae</taxon>
        <taxon>Caerostris</taxon>
    </lineage>
</organism>
<dbReference type="EMBL" id="BPLR01018552">
    <property type="protein sequence ID" value="GIZ00526.1"/>
    <property type="molecule type" value="Genomic_DNA"/>
</dbReference>
<keyword evidence="1" id="KW-0812">Transmembrane</keyword>
<keyword evidence="1" id="KW-0472">Membrane</keyword>
<dbReference type="SUPFAM" id="SSF49265">
    <property type="entry name" value="Fibronectin type III"/>
    <property type="match status" value="1"/>
</dbReference>
<dbReference type="Pfam" id="PF00041">
    <property type="entry name" value="fn3"/>
    <property type="match status" value="1"/>
</dbReference>
<feature type="domain" description="Fibronectin type-III" evidence="2">
    <location>
        <begin position="68"/>
        <end position="163"/>
    </location>
</feature>
<dbReference type="Gene3D" id="2.60.40.10">
    <property type="entry name" value="Immunoglobulins"/>
    <property type="match status" value="1"/>
</dbReference>
<dbReference type="InterPro" id="IPR036116">
    <property type="entry name" value="FN3_sf"/>
</dbReference>
<evidence type="ECO:0000256" key="1">
    <source>
        <dbReference type="SAM" id="Phobius"/>
    </source>
</evidence>
<gene>
    <name evidence="3" type="primary">AVEN_157208_1</name>
    <name evidence="3" type="ORF">CEXT_26781</name>
</gene>
<keyword evidence="4" id="KW-1185">Reference proteome</keyword>
<feature type="transmembrane region" description="Helical" evidence="1">
    <location>
        <begin position="180"/>
        <end position="201"/>
    </location>
</feature>
<dbReference type="CDD" id="cd00063">
    <property type="entry name" value="FN3"/>
    <property type="match status" value="1"/>
</dbReference>
<dbReference type="AlphaFoldDB" id="A0AAV4XZD3"/>
<keyword evidence="1" id="KW-1133">Transmembrane helix</keyword>
<dbReference type="PANTHER" id="PTHR23278">
    <property type="entry name" value="SIDESTEP PROTEIN"/>
    <property type="match status" value="1"/>
</dbReference>
<dbReference type="InterPro" id="IPR003961">
    <property type="entry name" value="FN3_dom"/>
</dbReference>
<dbReference type="InterPro" id="IPR013783">
    <property type="entry name" value="Ig-like_fold"/>
</dbReference>
<evidence type="ECO:0000259" key="2">
    <source>
        <dbReference type="PROSITE" id="PS50853"/>
    </source>
</evidence>
<reference evidence="3 4" key="1">
    <citation type="submission" date="2021-06" db="EMBL/GenBank/DDBJ databases">
        <title>Caerostris extrusa draft genome.</title>
        <authorList>
            <person name="Kono N."/>
            <person name="Arakawa K."/>
        </authorList>
    </citation>
    <scope>NUCLEOTIDE SEQUENCE [LARGE SCALE GENOMIC DNA]</scope>
</reference>
<dbReference type="Proteomes" id="UP001054945">
    <property type="component" value="Unassembled WGS sequence"/>
</dbReference>
<comment type="caution">
    <text evidence="3">The sequence shown here is derived from an EMBL/GenBank/DDBJ whole genome shotgun (WGS) entry which is preliminary data.</text>
</comment>
<evidence type="ECO:0000313" key="4">
    <source>
        <dbReference type="Proteomes" id="UP001054945"/>
    </source>
</evidence>
<protein>
    <submittedName>
        <fullName evidence="3">Fibronectin type-III domain-containing protein</fullName>
    </submittedName>
</protein>
<dbReference type="PROSITE" id="PS50853">
    <property type="entry name" value="FN3"/>
    <property type="match status" value="1"/>
</dbReference>